<dbReference type="EC" id="6.1.1.20" evidence="15"/>
<dbReference type="CDD" id="cd00769">
    <property type="entry name" value="PheRS_beta_core"/>
    <property type="match status" value="1"/>
</dbReference>
<dbReference type="InterPro" id="IPR033714">
    <property type="entry name" value="tRNA_bind_bactPheRS"/>
</dbReference>
<dbReference type="InterPro" id="IPR041616">
    <property type="entry name" value="PheRS_beta_core"/>
</dbReference>
<dbReference type="FunFam" id="3.50.40.10:FF:000001">
    <property type="entry name" value="Phenylalanine--tRNA ligase beta subunit"/>
    <property type="match status" value="1"/>
</dbReference>
<dbReference type="AlphaFoldDB" id="A0A402AG03"/>
<evidence type="ECO:0000256" key="11">
    <source>
        <dbReference type="ARBA" id="ARBA00022884"/>
    </source>
</evidence>
<dbReference type="SUPFAM" id="SSF50249">
    <property type="entry name" value="Nucleic acid-binding proteins"/>
    <property type="match status" value="1"/>
</dbReference>
<dbReference type="PANTHER" id="PTHR10947:SF0">
    <property type="entry name" value="PHENYLALANINE--TRNA LIGASE BETA SUBUNIT"/>
    <property type="match status" value="1"/>
</dbReference>
<keyword evidence="5 16" id="KW-0820">tRNA-binding</keyword>
<evidence type="ECO:0000313" key="20">
    <source>
        <dbReference type="EMBL" id="GCE18050.1"/>
    </source>
</evidence>
<reference evidence="21" key="1">
    <citation type="submission" date="2018-12" db="EMBL/GenBank/DDBJ databases">
        <title>Tengunoibacter tsumagoiensis gen. nov., sp. nov., Dictyobacter kobayashii sp. nov., D. alpinus sp. nov., and D. joshuensis sp. nov. and description of Dictyobacteraceae fam. nov. within the order Ktedonobacterales isolated from Tengu-no-mugimeshi.</title>
        <authorList>
            <person name="Wang C.M."/>
            <person name="Zheng Y."/>
            <person name="Sakai Y."/>
            <person name="Toyoda A."/>
            <person name="Minakuchi Y."/>
            <person name="Abe K."/>
            <person name="Yokota A."/>
            <person name="Yabe S."/>
        </authorList>
    </citation>
    <scope>NUCLEOTIDE SEQUENCE [LARGE SCALE GENOMIC DNA]</scope>
    <source>
        <strain evidence="21">Uno11</strain>
    </source>
</reference>
<gene>
    <name evidence="15 20" type="primary">pheT</name>
    <name evidence="20" type="ORF">KDK_18500</name>
</gene>
<evidence type="ECO:0000256" key="1">
    <source>
        <dbReference type="ARBA" id="ARBA00004496"/>
    </source>
</evidence>
<dbReference type="InterPro" id="IPR045864">
    <property type="entry name" value="aa-tRNA-synth_II/BPL/LPL"/>
</dbReference>
<dbReference type="InterPro" id="IPR045060">
    <property type="entry name" value="Phe-tRNA-ligase_IIc_bsu"/>
</dbReference>
<protein>
    <recommendedName>
        <fullName evidence="15">Phenylalanine--tRNA ligase beta subunit</fullName>
        <ecNumber evidence="15">6.1.1.20</ecNumber>
    </recommendedName>
    <alternativeName>
        <fullName evidence="15">Phenylalanyl-tRNA synthetase beta subunit</fullName>
        <shortName evidence="15">PheRS</shortName>
    </alternativeName>
</protein>
<comment type="catalytic activity">
    <reaction evidence="14 15">
        <text>tRNA(Phe) + L-phenylalanine + ATP = L-phenylalanyl-tRNA(Phe) + AMP + diphosphate + H(+)</text>
        <dbReference type="Rhea" id="RHEA:19413"/>
        <dbReference type="Rhea" id="RHEA-COMP:9668"/>
        <dbReference type="Rhea" id="RHEA-COMP:9699"/>
        <dbReference type="ChEBI" id="CHEBI:15378"/>
        <dbReference type="ChEBI" id="CHEBI:30616"/>
        <dbReference type="ChEBI" id="CHEBI:33019"/>
        <dbReference type="ChEBI" id="CHEBI:58095"/>
        <dbReference type="ChEBI" id="CHEBI:78442"/>
        <dbReference type="ChEBI" id="CHEBI:78531"/>
        <dbReference type="ChEBI" id="CHEBI:456215"/>
        <dbReference type="EC" id="6.1.1.20"/>
    </reaction>
</comment>
<dbReference type="GO" id="GO:0000287">
    <property type="term" value="F:magnesium ion binding"/>
    <property type="evidence" value="ECO:0007669"/>
    <property type="project" value="UniProtKB-UniRule"/>
</dbReference>
<dbReference type="Gene3D" id="2.40.50.140">
    <property type="entry name" value="Nucleic acid-binding proteins"/>
    <property type="match status" value="1"/>
</dbReference>
<evidence type="ECO:0000256" key="8">
    <source>
        <dbReference type="ARBA" id="ARBA00022741"/>
    </source>
</evidence>
<comment type="caution">
    <text evidence="20">The sequence shown here is derived from an EMBL/GenBank/DDBJ whole genome shotgun (WGS) entry which is preliminary data.</text>
</comment>
<dbReference type="Pfam" id="PF03147">
    <property type="entry name" value="FDX-ACB"/>
    <property type="match status" value="1"/>
</dbReference>
<dbReference type="GO" id="GO:0009328">
    <property type="term" value="C:phenylalanine-tRNA ligase complex"/>
    <property type="evidence" value="ECO:0007669"/>
    <property type="project" value="TreeGrafter"/>
</dbReference>
<dbReference type="InterPro" id="IPR005121">
    <property type="entry name" value="Fdx_antiC-bd"/>
</dbReference>
<feature type="binding site" evidence="15">
    <location>
        <position position="454"/>
    </location>
    <ligand>
        <name>Mg(2+)</name>
        <dbReference type="ChEBI" id="CHEBI:18420"/>
        <note>shared with alpha subunit</note>
    </ligand>
</feature>
<evidence type="ECO:0000256" key="10">
    <source>
        <dbReference type="ARBA" id="ARBA00022842"/>
    </source>
</evidence>
<dbReference type="FunFam" id="3.30.70.380:FF:000001">
    <property type="entry name" value="Phenylalanine--tRNA ligase beta subunit"/>
    <property type="match status" value="1"/>
</dbReference>
<dbReference type="SMART" id="SM00874">
    <property type="entry name" value="B5"/>
    <property type="match status" value="1"/>
</dbReference>
<dbReference type="RefSeq" id="WP_126549647.1">
    <property type="nucleotide sequence ID" value="NZ_BIFS01000001.1"/>
</dbReference>
<feature type="domain" description="FDX-ACB" evidence="18">
    <location>
        <begin position="751"/>
        <end position="844"/>
    </location>
</feature>
<evidence type="ECO:0000256" key="5">
    <source>
        <dbReference type="ARBA" id="ARBA00022555"/>
    </source>
</evidence>
<dbReference type="Pfam" id="PF03483">
    <property type="entry name" value="B3_4"/>
    <property type="match status" value="1"/>
</dbReference>
<sequence>MRVPLSWLKEYVEITQSPEELAHTLTMAGLEVEAIEYIGQSWGDKIITAQIDHLEKVEGSDHLNYTKINTGTSQINVICGAPNIRLGDKVPLALPGAQVGDITISETRKFGYVSQGMLCSPRELGMGNDHSGIYILEPDTALGQPLVDLLGEVVLDFSIKAHRGDLSSIIGIAREVAALTKKPLRLPEPRFQEQGTPATEMVKVTVEDTELCPRYTARVVSDIKVAPSPNWMARRLLAAGLRPISNVVDITNYVLLEYGQPLHSFDYDLVPEQHIIVRRAHEGEELTTLDGVKRKLTPDMLLITDPTGPIAIAGVMGGAASEVSDKTTTVLLESANFHAGNVRRTSTVLGLRTDASSHFEKGLDPELALEGANRAMQLLTELAGGHVHPGIVDVYPRPVQPRTLEFSTDDVEWLTSMKVTQGEVIEALSALNFSVAALEDGKNMLVTIPTYRTDVTQNADLVEEVIRLIGYEHIPSTIPDGPLPEQTIDRWFEREQTIRNLLIGAGLNEIVTYTLTSRARMLKLLAQADLNAASVLLQAPNRSAAQEEARIAASNVNTTLTTLDPHALPAVTIVNPLSSDLEALRLTLMSNLLETIQENSKHNKAGLRFFEVGRRYLPTGNKAQLPDERRTVAFALSGPAENSWLPELSHPADFYDVKGVAETLLAGLKIRSYRFTPTQHPTFHPGRCALLELAYITESGDQVFRPVGVLGEVHPLVQQRYDLPLRAYLAEFDLEALYAAVPSEIVYQPISRHQELTRDLALVVDQHIAAQDIKRDIVRHGGELLRSVDLFDVYTGDPIPAGKKNLTYTLVYQAQNRTLKDAEANELQERIIRLLNEDFGAILR</sequence>
<dbReference type="EMBL" id="BIFS01000001">
    <property type="protein sequence ID" value="GCE18050.1"/>
    <property type="molecule type" value="Genomic_DNA"/>
</dbReference>
<dbReference type="Pfam" id="PF17759">
    <property type="entry name" value="tRNA_synthFbeta"/>
    <property type="match status" value="1"/>
</dbReference>
<proteinExistence type="inferred from homology"/>
<dbReference type="PROSITE" id="PS50886">
    <property type="entry name" value="TRBD"/>
    <property type="match status" value="1"/>
</dbReference>
<dbReference type="InterPro" id="IPR002547">
    <property type="entry name" value="tRNA-bd_dom"/>
</dbReference>
<feature type="binding site" evidence="15">
    <location>
        <position position="463"/>
    </location>
    <ligand>
        <name>Mg(2+)</name>
        <dbReference type="ChEBI" id="CHEBI:18420"/>
        <note>shared with alpha subunit</note>
    </ligand>
</feature>
<dbReference type="InterPro" id="IPR020825">
    <property type="entry name" value="Phe-tRNA_synthase-like_B3/B4"/>
</dbReference>
<dbReference type="PROSITE" id="PS51483">
    <property type="entry name" value="B5"/>
    <property type="match status" value="1"/>
</dbReference>
<dbReference type="SUPFAM" id="SSF56037">
    <property type="entry name" value="PheT/TilS domain"/>
    <property type="match status" value="1"/>
</dbReference>
<dbReference type="NCBIfam" id="TIGR00472">
    <property type="entry name" value="pheT_bact"/>
    <property type="match status" value="1"/>
</dbReference>
<comment type="subcellular location">
    <subcellularLocation>
        <location evidence="1 15">Cytoplasm</location>
    </subcellularLocation>
</comment>
<name>A0A402AG03_9CHLR</name>
<keyword evidence="4 15" id="KW-0963">Cytoplasm</keyword>
<evidence type="ECO:0000256" key="16">
    <source>
        <dbReference type="PROSITE-ProRule" id="PRU00209"/>
    </source>
</evidence>
<dbReference type="SUPFAM" id="SSF55681">
    <property type="entry name" value="Class II aaRS and biotin synthetases"/>
    <property type="match status" value="1"/>
</dbReference>
<keyword evidence="6 15" id="KW-0436">Ligase</keyword>
<dbReference type="InterPro" id="IPR004532">
    <property type="entry name" value="Phe-tRNA-ligase_IIc_bsu_bact"/>
</dbReference>
<evidence type="ECO:0000256" key="7">
    <source>
        <dbReference type="ARBA" id="ARBA00022723"/>
    </source>
</evidence>
<dbReference type="SMART" id="SM00896">
    <property type="entry name" value="FDX-ACB"/>
    <property type="match status" value="1"/>
</dbReference>
<dbReference type="GO" id="GO:0005524">
    <property type="term" value="F:ATP binding"/>
    <property type="evidence" value="ECO:0007669"/>
    <property type="project" value="UniProtKB-UniRule"/>
</dbReference>
<keyword evidence="10 15" id="KW-0460">Magnesium</keyword>
<dbReference type="Gene3D" id="3.30.56.10">
    <property type="match status" value="2"/>
</dbReference>
<evidence type="ECO:0000256" key="9">
    <source>
        <dbReference type="ARBA" id="ARBA00022840"/>
    </source>
</evidence>
<dbReference type="InterPro" id="IPR005147">
    <property type="entry name" value="tRNA_synthase_B5-dom"/>
</dbReference>
<evidence type="ECO:0000256" key="2">
    <source>
        <dbReference type="ARBA" id="ARBA00008653"/>
    </source>
</evidence>
<feature type="domain" description="TRNA-binding" evidence="17">
    <location>
        <begin position="40"/>
        <end position="147"/>
    </location>
</feature>
<keyword evidence="7 15" id="KW-0479">Metal-binding</keyword>
<dbReference type="Gene3D" id="3.30.70.380">
    <property type="entry name" value="Ferrodoxin-fold anticodon-binding domain"/>
    <property type="match status" value="1"/>
</dbReference>
<evidence type="ECO:0000256" key="13">
    <source>
        <dbReference type="ARBA" id="ARBA00023146"/>
    </source>
</evidence>
<dbReference type="OrthoDB" id="9805455at2"/>
<evidence type="ECO:0000256" key="12">
    <source>
        <dbReference type="ARBA" id="ARBA00022917"/>
    </source>
</evidence>
<evidence type="ECO:0000256" key="15">
    <source>
        <dbReference type="HAMAP-Rule" id="MF_00283"/>
    </source>
</evidence>
<dbReference type="SMART" id="SM00873">
    <property type="entry name" value="B3_4"/>
    <property type="match status" value="1"/>
</dbReference>
<comment type="cofactor">
    <cofactor evidence="15">
        <name>Mg(2+)</name>
        <dbReference type="ChEBI" id="CHEBI:18420"/>
    </cofactor>
    <text evidence="15">Binds 2 magnesium ions per tetramer.</text>
</comment>
<evidence type="ECO:0000256" key="3">
    <source>
        <dbReference type="ARBA" id="ARBA00011209"/>
    </source>
</evidence>
<organism evidence="20 21">
    <name type="scientific">Dictyobacter kobayashii</name>
    <dbReference type="NCBI Taxonomy" id="2014872"/>
    <lineage>
        <taxon>Bacteria</taxon>
        <taxon>Bacillati</taxon>
        <taxon>Chloroflexota</taxon>
        <taxon>Ktedonobacteria</taxon>
        <taxon>Ktedonobacterales</taxon>
        <taxon>Dictyobacteraceae</taxon>
        <taxon>Dictyobacter</taxon>
    </lineage>
</organism>
<dbReference type="Pfam" id="PF01588">
    <property type="entry name" value="tRNA_bind"/>
    <property type="match status" value="1"/>
</dbReference>
<dbReference type="Proteomes" id="UP000287188">
    <property type="component" value="Unassembled WGS sequence"/>
</dbReference>
<dbReference type="CDD" id="cd02796">
    <property type="entry name" value="tRNA_bind_bactPheRS"/>
    <property type="match status" value="1"/>
</dbReference>
<keyword evidence="12 15" id="KW-0648">Protein biosynthesis</keyword>
<keyword evidence="8 15" id="KW-0547">Nucleotide-binding</keyword>
<dbReference type="GO" id="GO:0004826">
    <property type="term" value="F:phenylalanine-tRNA ligase activity"/>
    <property type="evidence" value="ECO:0007669"/>
    <property type="project" value="UniProtKB-UniRule"/>
</dbReference>
<dbReference type="HAMAP" id="MF_00283">
    <property type="entry name" value="Phe_tRNA_synth_beta1"/>
    <property type="match status" value="1"/>
</dbReference>
<keyword evidence="13 15" id="KW-0030">Aminoacyl-tRNA synthetase</keyword>
<feature type="binding site" evidence="15">
    <location>
        <position position="464"/>
    </location>
    <ligand>
        <name>Mg(2+)</name>
        <dbReference type="ChEBI" id="CHEBI:18420"/>
        <note>shared with alpha subunit</note>
    </ligand>
</feature>
<evidence type="ECO:0000256" key="4">
    <source>
        <dbReference type="ARBA" id="ARBA00022490"/>
    </source>
</evidence>
<feature type="binding site" evidence="15">
    <location>
        <position position="460"/>
    </location>
    <ligand>
        <name>Mg(2+)</name>
        <dbReference type="ChEBI" id="CHEBI:18420"/>
        <note>shared with alpha subunit</note>
    </ligand>
</feature>
<dbReference type="GO" id="GO:0006432">
    <property type="term" value="P:phenylalanyl-tRNA aminoacylation"/>
    <property type="evidence" value="ECO:0007669"/>
    <property type="project" value="UniProtKB-UniRule"/>
</dbReference>
<dbReference type="PROSITE" id="PS51447">
    <property type="entry name" value="FDX_ACB"/>
    <property type="match status" value="1"/>
</dbReference>
<evidence type="ECO:0000256" key="6">
    <source>
        <dbReference type="ARBA" id="ARBA00022598"/>
    </source>
</evidence>
<dbReference type="InterPro" id="IPR005146">
    <property type="entry name" value="B3/B4_tRNA-bd"/>
</dbReference>
<comment type="subunit">
    <text evidence="3 15">Tetramer of two alpha and two beta subunits.</text>
</comment>
<accession>A0A402AG03</accession>
<feature type="domain" description="B5" evidence="19">
    <location>
        <begin position="399"/>
        <end position="476"/>
    </location>
</feature>
<keyword evidence="9 15" id="KW-0067">ATP-binding</keyword>
<dbReference type="Gene3D" id="3.30.930.10">
    <property type="entry name" value="Bira Bifunctional Protein, Domain 2"/>
    <property type="match status" value="1"/>
</dbReference>
<dbReference type="GO" id="GO:0000049">
    <property type="term" value="F:tRNA binding"/>
    <property type="evidence" value="ECO:0007669"/>
    <property type="project" value="UniProtKB-UniRule"/>
</dbReference>
<dbReference type="SUPFAM" id="SSF46955">
    <property type="entry name" value="Putative DNA-binding domain"/>
    <property type="match status" value="1"/>
</dbReference>
<evidence type="ECO:0000259" key="17">
    <source>
        <dbReference type="PROSITE" id="PS50886"/>
    </source>
</evidence>
<keyword evidence="11 16" id="KW-0694">RNA-binding</keyword>
<dbReference type="PANTHER" id="PTHR10947">
    <property type="entry name" value="PHENYLALANYL-TRNA SYNTHETASE BETA CHAIN AND LEUCINE-RICH REPEAT-CONTAINING PROTEIN 47"/>
    <property type="match status" value="1"/>
</dbReference>
<evidence type="ECO:0000256" key="14">
    <source>
        <dbReference type="ARBA" id="ARBA00049255"/>
    </source>
</evidence>
<evidence type="ECO:0000259" key="18">
    <source>
        <dbReference type="PROSITE" id="PS51447"/>
    </source>
</evidence>
<dbReference type="Gene3D" id="3.50.40.10">
    <property type="entry name" value="Phenylalanyl-trna Synthetase, Chain B, domain 3"/>
    <property type="match status" value="1"/>
</dbReference>
<evidence type="ECO:0000259" key="19">
    <source>
        <dbReference type="PROSITE" id="PS51483"/>
    </source>
</evidence>
<comment type="similarity">
    <text evidence="2 15">Belongs to the phenylalanyl-tRNA synthetase beta subunit family. Type 1 subfamily.</text>
</comment>
<dbReference type="SUPFAM" id="SSF54991">
    <property type="entry name" value="Anticodon-binding domain of PheRS"/>
    <property type="match status" value="1"/>
</dbReference>
<dbReference type="InterPro" id="IPR012340">
    <property type="entry name" value="NA-bd_OB-fold"/>
</dbReference>
<dbReference type="Pfam" id="PF03484">
    <property type="entry name" value="B5"/>
    <property type="match status" value="1"/>
</dbReference>
<keyword evidence="21" id="KW-1185">Reference proteome</keyword>
<dbReference type="InterPro" id="IPR009061">
    <property type="entry name" value="DNA-bd_dom_put_sf"/>
</dbReference>
<dbReference type="InterPro" id="IPR036690">
    <property type="entry name" value="Fdx_antiC-bd_sf"/>
</dbReference>
<evidence type="ECO:0000313" key="21">
    <source>
        <dbReference type="Proteomes" id="UP000287188"/>
    </source>
</evidence>